<dbReference type="SUPFAM" id="SSF51905">
    <property type="entry name" value="FAD/NAD(P)-binding domain"/>
    <property type="match status" value="1"/>
</dbReference>
<dbReference type="Pfam" id="PF01266">
    <property type="entry name" value="DAO"/>
    <property type="match status" value="1"/>
</dbReference>
<evidence type="ECO:0000313" key="4">
    <source>
        <dbReference type="EMBL" id="SNB73223.1"/>
    </source>
</evidence>
<feature type="domain" description="FAD dependent oxidoreductase" evidence="3">
    <location>
        <begin position="136"/>
        <end position="354"/>
    </location>
</feature>
<accession>A0A212RLM5</accession>
<keyword evidence="1" id="KW-0560">Oxidoreductase</keyword>
<dbReference type="AlphaFoldDB" id="A0A212RLM5"/>
<evidence type="ECO:0000259" key="3">
    <source>
        <dbReference type="Pfam" id="PF01266"/>
    </source>
</evidence>
<gene>
    <name evidence="4" type="ORF">SAMN07250955_11087</name>
</gene>
<dbReference type="RefSeq" id="WP_088562166.1">
    <property type="nucleotide sequence ID" value="NZ_FYEH01000010.1"/>
</dbReference>
<keyword evidence="5" id="KW-1185">Reference proteome</keyword>
<protein>
    <recommendedName>
        <fullName evidence="3">FAD dependent oxidoreductase domain-containing protein</fullName>
    </recommendedName>
</protein>
<feature type="region of interest" description="Disordered" evidence="2">
    <location>
        <begin position="224"/>
        <end position="278"/>
    </location>
</feature>
<reference evidence="4 5" key="1">
    <citation type="submission" date="2017-06" db="EMBL/GenBank/DDBJ databases">
        <authorList>
            <person name="Kim H.J."/>
            <person name="Triplett B.A."/>
        </authorList>
    </citation>
    <scope>NUCLEOTIDE SEQUENCE [LARGE SCALE GENOMIC DNA]</scope>
    <source>
        <strain evidence="4 5">B29T1</strain>
    </source>
</reference>
<proteinExistence type="predicted"/>
<evidence type="ECO:0000313" key="5">
    <source>
        <dbReference type="Proteomes" id="UP000197065"/>
    </source>
</evidence>
<dbReference type="Proteomes" id="UP000197065">
    <property type="component" value="Unassembled WGS sequence"/>
</dbReference>
<name>A0A212RLM5_9PROT</name>
<dbReference type="GO" id="GO:0016491">
    <property type="term" value="F:oxidoreductase activity"/>
    <property type="evidence" value="ECO:0007669"/>
    <property type="project" value="UniProtKB-KW"/>
</dbReference>
<dbReference type="InterPro" id="IPR036188">
    <property type="entry name" value="FAD/NAD-bd_sf"/>
</dbReference>
<dbReference type="EMBL" id="FYEH01000010">
    <property type="protein sequence ID" value="SNB73223.1"/>
    <property type="molecule type" value="Genomic_DNA"/>
</dbReference>
<dbReference type="OrthoDB" id="9805337at2"/>
<feature type="compositionally biased region" description="Low complexity" evidence="2">
    <location>
        <begin position="251"/>
        <end position="260"/>
    </location>
</feature>
<dbReference type="SUPFAM" id="SSF55347">
    <property type="entry name" value="Glyceraldehyde-3-phosphate dehydrogenase-like, C-terminal domain"/>
    <property type="match status" value="1"/>
</dbReference>
<organism evidence="4 5">
    <name type="scientific">Arboricoccus pini</name>
    <dbReference type="NCBI Taxonomy" id="1963835"/>
    <lineage>
        <taxon>Bacteria</taxon>
        <taxon>Pseudomonadati</taxon>
        <taxon>Pseudomonadota</taxon>
        <taxon>Alphaproteobacteria</taxon>
        <taxon>Geminicoccales</taxon>
        <taxon>Geminicoccaceae</taxon>
        <taxon>Arboricoccus</taxon>
    </lineage>
</organism>
<evidence type="ECO:0000256" key="1">
    <source>
        <dbReference type="ARBA" id="ARBA00023002"/>
    </source>
</evidence>
<dbReference type="InterPro" id="IPR006076">
    <property type="entry name" value="FAD-dep_OxRdtase"/>
</dbReference>
<sequence length="390" mass="40808">MEAPGFGGFDYPAVVSGLAAACVLYTFNKPPIVLWGECGAMEAAVCYLRNLNINLTVVLAAGMGKTRMGADPAVSLNTPEIGLTCAAGDAFRRIGNRGNPHNPKILVVAGSSRAASGRRCFAPLAPSRPSAWGRHVFIFGACIAGLACADALLADGWTVTIVDCDPVGEKVFFGKASGRGASEIAPASSPGLFWRIPGWLPDPLARSRSGPLIFRPCCLARPLPAGRSDGRDPSYHRGPGSPGRACDRRPSPAARQARPRIGPSSGALTVHETDSGLAREQTSRVLERRHGVAVQTISGDAARQVEPAPGSSTRHVRIPTSSHFDDPKQLVHGLWLDIIRCGGEMIVGEAVAINAGNLVPGEGFALSAMAFSCAERLSLQALKGDTVHAL</sequence>
<evidence type="ECO:0000256" key="2">
    <source>
        <dbReference type="SAM" id="MobiDB-lite"/>
    </source>
</evidence>